<evidence type="ECO:0000256" key="1">
    <source>
        <dbReference type="SAM" id="SignalP"/>
    </source>
</evidence>
<protein>
    <submittedName>
        <fullName evidence="2">Uncharacterized protein</fullName>
    </submittedName>
</protein>
<gene>
    <name evidence="2" type="ORF">HHL09_18390</name>
</gene>
<name>A0A858RME6_9BACT</name>
<evidence type="ECO:0000313" key="3">
    <source>
        <dbReference type="Proteomes" id="UP000501812"/>
    </source>
</evidence>
<sequence>MMRLLMIFTLACSSLLHAQEPGASDLKVRFLAERAPAGLGDVVVATEKTKSAAFALPTNFVSPPVVAPARAFELRATAKDVVLAKVALPDAGKSFIVLLLPSPKGGYQPVVVRADDPAFKAGDVYFYNHADKPVLGFVGTAKFVLEPGKGQTLRPAGARPEKFYDVGFGVREKEGDRALSNTRWPVDNKQRSYIFFFNNATTKRVDYRAVDEFVEPEKPAP</sequence>
<feature type="signal peptide" evidence="1">
    <location>
        <begin position="1"/>
        <end position="18"/>
    </location>
</feature>
<dbReference type="AlphaFoldDB" id="A0A858RME6"/>
<keyword evidence="1" id="KW-0732">Signal</keyword>
<dbReference type="EMBL" id="CP051774">
    <property type="protein sequence ID" value="QJE97664.1"/>
    <property type="molecule type" value="Genomic_DNA"/>
</dbReference>
<dbReference type="RefSeq" id="WP_169456090.1">
    <property type="nucleotide sequence ID" value="NZ_CP051774.1"/>
</dbReference>
<accession>A0A858RME6</accession>
<keyword evidence="3" id="KW-1185">Reference proteome</keyword>
<dbReference type="KEGG" id="luo:HHL09_18390"/>
<reference evidence="2 3" key="1">
    <citation type="submission" date="2020-04" db="EMBL/GenBank/DDBJ databases">
        <title>Luteolibacter sp. G-1-1-1 isolated from soil.</title>
        <authorList>
            <person name="Dahal R.H."/>
        </authorList>
    </citation>
    <scope>NUCLEOTIDE SEQUENCE [LARGE SCALE GENOMIC DNA]</scope>
    <source>
        <strain evidence="2 3">G-1-1-1</strain>
    </source>
</reference>
<dbReference type="Proteomes" id="UP000501812">
    <property type="component" value="Chromosome"/>
</dbReference>
<organism evidence="2 3">
    <name type="scientific">Luteolibacter luteus</name>
    <dbReference type="NCBI Taxonomy" id="2728835"/>
    <lineage>
        <taxon>Bacteria</taxon>
        <taxon>Pseudomonadati</taxon>
        <taxon>Verrucomicrobiota</taxon>
        <taxon>Verrucomicrobiia</taxon>
        <taxon>Verrucomicrobiales</taxon>
        <taxon>Verrucomicrobiaceae</taxon>
        <taxon>Luteolibacter</taxon>
    </lineage>
</organism>
<evidence type="ECO:0000313" key="2">
    <source>
        <dbReference type="EMBL" id="QJE97664.1"/>
    </source>
</evidence>
<proteinExistence type="predicted"/>
<feature type="chain" id="PRO_5032391720" evidence="1">
    <location>
        <begin position="19"/>
        <end position="221"/>
    </location>
</feature>